<feature type="compositionally biased region" description="Polar residues" evidence="1">
    <location>
        <begin position="84"/>
        <end position="107"/>
    </location>
</feature>
<feature type="compositionally biased region" description="Acidic residues" evidence="1">
    <location>
        <begin position="251"/>
        <end position="262"/>
    </location>
</feature>
<feature type="compositionally biased region" description="Polar residues" evidence="1">
    <location>
        <begin position="58"/>
        <end position="75"/>
    </location>
</feature>
<feature type="compositionally biased region" description="Polar residues" evidence="1">
    <location>
        <begin position="161"/>
        <end position="175"/>
    </location>
</feature>
<dbReference type="AlphaFoldDB" id="A0A6J4T4U0"/>
<evidence type="ECO:0000313" key="2">
    <source>
        <dbReference type="EMBL" id="CAA9513208.1"/>
    </source>
</evidence>
<organism evidence="2">
    <name type="scientific">uncultured Solirubrobacterales bacterium</name>
    <dbReference type="NCBI Taxonomy" id="768556"/>
    <lineage>
        <taxon>Bacteria</taxon>
        <taxon>Bacillati</taxon>
        <taxon>Actinomycetota</taxon>
        <taxon>Thermoleophilia</taxon>
        <taxon>Solirubrobacterales</taxon>
        <taxon>environmental samples</taxon>
    </lineage>
</organism>
<accession>A0A6J4T4U0</accession>
<dbReference type="EMBL" id="CADCVU010000173">
    <property type="protein sequence ID" value="CAA9513208.1"/>
    <property type="molecule type" value="Genomic_DNA"/>
</dbReference>
<feature type="region of interest" description="Disordered" evidence="1">
    <location>
        <begin position="236"/>
        <end position="388"/>
    </location>
</feature>
<sequence>MRLRDAPPTLLRLVTIACARARGLGTVNDRAPRSAAPVRGAASFVKPATLLARGPAPNATTSARAASPGTSSTDPTARAASPGTRITNTNARTTQSPRRSATRATPRQSRKSSAARIPRSRGRARRERGRQLRRRGRRLSRGAGHLFEGSAPHFAVRPSLSMGTAQQPGRQSVKAQTHRPTTKRVGAAPSMFLELSADGVESAPDQRSLTRRAGMVLLAAIFFSAVPLGWAMSADASDAPKAVVSKSVGASDDDDDDDDDGTASDGGTASNGATGAETLGNTDAGANAQFTGASTRGETDGADGTGVSEMTQGTGVETQGNTDAGANAQFTGASTRGETDLGDATGATEMTQGTGVETHGKTDPRADTGVSTRGETDPGDATGATEQR</sequence>
<proteinExistence type="predicted"/>
<evidence type="ECO:0000256" key="1">
    <source>
        <dbReference type="SAM" id="MobiDB-lite"/>
    </source>
</evidence>
<reference evidence="2" key="1">
    <citation type="submission" date="2020-02" db="EMBL/GenBank/DDBJ databases">
        <authorList>
            <person name="Meier V. D."/>
        </authorList>
    </citation>
    <scope>NUCLEOTIDE SEQUENCE</scope>
    <source>
        <strain evidence="2">AVDCRST_MAG45</strain>
    </source>
</reference>
<name>A0A6J4T4U0_9ACTN</name>
<feature type="region of interest" description="Disordered" evidence="1">
    <location>
        <begin position="52"/>
        <end position="187"/>
    </location>
</feature>
<gene>
    <name evidence="2" type="ORF">AVDCRST_MAG45-2034</name>
</gene>
<protein>
    <submittedName>
        <fullName evidence="2">Uncharacterized protein</fullName>
    </submittedName>
</protein>
<feature type="compositionally biased region" description="Basic residues" evidence="1">
    <location>
        <begin position="118"/>
        <end position="140"/>
    </location>
</feature>
<feature type="compositionally biased region" description="Polar residues" evidence="1">
    <location>
        <begin position="308"/>
        <end position="336"/>
    </location>
</feature>